<evidence type="ECO:0000313" key="2">
    <source>
        <dbReference type="Proteomes" id="UP000030653"/>
    </source>
</evidence>
<accession>M5FPL0</accession>
<protein>
    <submittedName>
        <fullName evidence="1">Uncharacterized protein</fullName>
    </submittedName>
</protein>
<evidence type="ECO:0000313" key="1">
    <source>
        <dbReference type="EMBL" id="EJT97143.1"/>
    </source>
</evidence>
<name>M5FPL0_DACPD</name>
<reference evidence="1 2" key="1">
    <citation type="journal article" date="2012" name="Science">
        <title>The Paleozoic origin of enzymatic lignin decomposition reconstructed from 31 fungal genomes.</title>
        <authorList>
            <person name="Floudas D."/>
            <person name="Binder M."/>
            <person name="Riley R."/>
            <person name="Barry K."/>
            <person name="Blanchette R.A."/>
            <person name="Henrissat B."/>
            <person name="Martinez A.T."/>
            <person name="Otillar R."/>
            <person name="Spatafora J.W."/>
            <person name="Yadav J.S."/>
            <person name="Aerts A."/>
            <person name="Benoit I."/>
            <person name="Boyd A."/>
            <person name="Carlson A."/>
            <person name="Copeland A."/>
            <person name="Coutinho P.M."/>
            <person name="de Vries R.P."/>
            <person name="Ferreira P."/>
            <person name="Findley K."/>
            <person name="Foster B."/>
            <person name="Gaskell J."/>
            <person name="Glotzer D."/>
            <person name="Gorecki P."/>
            <person name="Heitman J."/>
            <person name="Hesse C."/>
            <person name="Hori C."/>
            <person name="Igarashi K."/>
            <person name="Jurgens J.A."/>
            <person name="Kallen N."/>
            <person name="Kersten P."/>
            <person name="Kohler A."/>
            <person name="Kuees U."/>
            <person name="Kumar T.K.A."/>
            <person name="Kuo A."/>
            <person name="LaButti K."/>
            <person name="Larrondo L.F."/>
            <person name="Lindquist E."/>
            <person name="Ling A."/>
            <person name="Lombard V."/>
            <person name="Lucas S."/>
            <person name="Lundell T."/>
            <person name="Martin R."/>
            <person name="McLaughlin D.J."/>
            <person name="Morgenstern I."/>
            <person name="Morin E."/>
            <person name="Murat C."/>
            <person name="Nagy L.G."/>
            <person name="Nolan M."/>
            <person name="Ohm R.A."/>
            <person name="Patyshakuliyeva A."/>
            <person name="Rokas A."/>
            <person name="Ruiz-Duenas F.J."/>
            <person name="Sabat G."/>
            <person name="Salamov A."/>
            <person name="Samejima M."/>
            <person name="Schmutz J."/>
            <person name="Slot J.C."/>
            <person name="St John F."/>
            <person name="Stenlid J."/>
            <person name="Sun H."/>
            <person name="Sun S."/>
            <person name="Syed K."/>
            <person name="Tsang A."/>
            <person name="Wiebenga A."/>
            <person name="Young D."/>
            <person name="Pisabarro A."/>
            <person name="Eastwood D.C."/>
            <person name="Martin F."/>
            <person name="Cullen D."/>
            <person name="Grigoriev I.V."/>
            <person name="Hibbett D.S."/>
        </authorList>
    </citation>
    <scope>NUCLEOTIDE SEQUENCE [LARGE SCALE GENOMIC DNA]</scope>
    <source>
        <strain evidence="1 2">DJM-731 SS1</strain>
    </source>
</reference>
<dbReference type="EMBL" id="JH795878">
    <property type="protein sequence ID" value="EJT97143.1"/>
    <property type="molecule type" value="Genomic_DNA"/>
</dbReference>
<sequence>MQRPLAIICQCIRRVTSRLLRHQAIVFPGYTKRLDALNDRMVIRSRRTENHWAG</sequence>
<dbReference type="RefSeq" id="XP_040624041.1">
    <property type="nucleotide sequence ID" value="XM_040774088.1"/>
</dbReference>
<dbReference type="Proteomes" id="UP000030653">
    <property type="component" value="Unassembled WGS sequence"/>
</dbReference>
<dbReference type="HOGENOM" id="CLU_3050276_0_0_1"/>
<dbReference type="AlphaFoldDB" id="M5FPL0"/>
<keyword evidence="2" id="KW-1185">Reference proteome</keyword>
<gene>
    <name evidence="1" type="ORF">DACRYDRAFT_25264</name>
</gene>
<organism evidence="1 2">
    <name type="scientific">Dacryopinax primogenitus (strain DJM 731)</name>
    <name type="common">Brown rot fungus</name>
    <dbReference type="NCBI Taxonomy" id="1858805"/>
    <lineage>
        <taxon>Eukaryota</taxon>
        <taxon>Fungi</taxon>
        <taxon>Dikarya</taxon>
        <taxon>Basidiomycota</taxon>
        <taxon>Agaricomycotina</taxon>
        <taxon>Dacrymycetes</taxon>
        <taxon>Dacrymycetales</taxon>
        <taxon>Dacrymycetaceae</taxon>
        <taxon>Dacryopinax</taxon>
    </lineage>
</organism>
<dbReference type="GeneID" id="63689150"/>
<proteinExistence type="predicted"/>